<protein>
    <submittedName>
        <fullName evidence="1">Uncharacterized protein</fullName>
    </submittedName>
</protein>
<organism evidence="1 2">
    <name type="scientific">Mugilogobius chulae</name>
    <name type="common">yellowstripe goby</name>
    <dbReference type="NCBI Taxonomy" id="88201"/>
    <lineage>
        <taxon>Eukaryota</taxon>
        <taxon>Metazoa</taxon>
        <taxon>Chordata</taxon>
        <taxon>Craniata</taxon>
        <taxon>Vertebrata</taxon>
        <taxon>Euteleostomi</taxon>
        <taxon>Actinopterygii</taxon>
        <taxon>Neopterygii</taxon>
        <taxon>Teleostei</taxon>
        <taxon>Neoteleostei</taxon>
        <taxon>Acanthomorphata</taxon>
        <taxon>Gobiaria</taxon>
        <taxon>Gobiiformes</taxon>
        <taxon>Gobioidei</taxon>
        <taxon>Gobiidae</taxon>
        <taxon>Gobionellinae</taxon>
        <taxon>Mugilogobius</taxon>
    </lineage>
</organism>
<comment type="caution">
    <text evidence="1">The sequence shown here is derived from an EMBL/GenBank/DDBJ whole genome shotgun (WGS) entry which is preliminary data.</text>
</comment>
<accession>A0AAW0PGW5</accession>
<dbReference type="EMBL" id="JBBPFD010000008">
    <property type="protein sequence ID" value="KAK7916711.1"/>
    <property type="molecule type" value="Genomic_DNA"/>
</dbReference>
<keyword evidence="2" id="KW-1185">Reference proteome</keyword>
<dbReference type="AlphaFoldDB" id="A0AAW0PGW5"/>
<evidence type="ECO:0000313" key="1">
    <source>
        <dbReference type="EMBL" id="KAK7916711.1"/>
    </source>
</evidence>
<name>A0AAW0PGW5_9GOBI</name>
<sequence length="146" mass="16063">MDHTSERPCCVEWPCTFTTLEELWSGSSGMEMEAFSAAEVEEGNPGLTVLGPAELFMMAFPARTPLHHLRPTQQWERNALLLSSIRTEKQLYLADCSSEVRAAAKAIESSTTWRACLETEASVTQKILKPNPASADVMQLSESGSL</sequence>
<evidence type="ECO:0000313" key="2">
    <source>
        <dbReference type="Proteomes" id="UP001460270"/>
    </source>
</evidence>
<dbReference type="Proteomes" id="UP001460270">
    <property type="component" value="Unassembled WGS sequence"/>
</dbReference>
<reference evidence="2" key="1">
    <citation type="submission" date="2024-04" db="EMBL/GenBank/DDBJ databases">
        <title>Salinicola lusitanus LLJ914,a marine bacterium isolated from the Okinawa Trough.</title>
        <authorList>
            <person name="Li J."/>
        </authorList>
    </citation>
    <scope>NUCLEOTIDE SEQUENCE [LARGE SCALE GENOMIC DNA]</scope>
</reference>
<proteinExistence type="predicted"/>
<gene>
    <name evidence="1" type="ORF">WMY93_012472</name>
</gene>